<evidence type="ECO:0000256" key="3">
    <source>
        <dbReference type="ARBA" id="ARBA00022448"/>
    </source>
</evidence>
<evidence type="ECO:0000256" key="1">
    <source>
        <dbReference type="ARBA" id="ARBA00004141"/>
    </source>
</evidence>
<evidence type="ECO:0000313" key="11">
    <source>
        <dbReference type="Proteomes" id="UP000177382"/>
    </source>
</evidence>
<evidence type="ECO:0000256" key="7">
    <source>
        <dbReference type="ARBA" id="ARBA00023136"/>
    </source>
</evidence>
<sequence>MDPQQKPADEQIDNIMRLKVGTSVRHRLPWLVLGLLGGLLAAQIIGAFEDTLSRNILLASFIPLVVYISDAVGTQMESFVIRDIAIHKGIHFFKYFLKQFVIVTIMAVILAAGLYVIIFFLHGDSNLSLAVTLSMFFAIESSIFTGIILPIFFRRLNLDPANASGPIATIVQDLLSVTIYFLVASNLLE</sequence>
<feature type="transmembrane region" description="Helical" evidence="8">
    <location>
        <begin position="54"/>
        <end position="74"/>
    </location>
</feature>
<dbReference type="InterPro" id="IPR036739">
    <property type="entry name" value="SLC41_membr_dom_sf"/>
</dbReference>
<feature type="domain" description="SLC41A/MgtE integral membrane" evidence="9">
    <location>
        <begin position="62"/>
        <end position="183"/>
    </location>
</feature>
<dbReference type="EMBL" id="MGFX01000006">
    <property type="protein sequence ID" value="OGM15217.1"/>
    <property type="molecule type" value="Genomic_DNA"/>
</dbReference>
<evidence type="ECO:0000256" key="4">
    <source>
        <dbReference type="ARBA" id="ARBA00022692"/>
    </source>
</evidence>
<keyword evidence="3" id="KW-0813">Transport</keyword>
<keyword evidence="6 8" id="KW-1133">Transmembrane helix</keyword>
<dbReference type="STRING" id="1802485.A2V97_01110"/>
<protein>
    <recommendedName>
        <fullName evidence="9">SLC41A/MgtE integral membrane domain-containing protein</fullName>
    </recommendedName>
</protein>
<evidence type="ECO:0000256" key="8">
    <source>
        <dbReference type="SAM" id="Phobius"/>
    </source>
</evidence>
<dbReference type="GO" id="GO:0008324">
    <property type="term" value="F:monoatomic cation transmembrane transporter activity"/>
    <property type="evidence" value="ECO:0007669"/>
    <property type="project" value="InterPro"/>
</dbReference>
<proteinExistence type="inferred from homology"/>
<dbReference type="Proteomes" id="UP000177382">
    <property type="component" value="Unassembled WGS sequence"/>
</dbReference>
<gene>
    <name evidence="10" type="ORF">A2V97_01110</name>
</gene>
<dbReference type="SUPFAM" id="SSF161093">
    <property type="entry name" value="MgtE membrane domain-like"/>
    <property type="match status" value="1"/>
</dbReference>
<evidence type="ECO:0000313" key="10">
    <source>
        <dbReference type="EMBL" id="OGM15217.1"/>
    </source>
</evidence>
<evidence type="ECO:0000259" key="9">
    <source>
        <dbReference type="Pfam" id="PF01769"/>
    </source>
</evidence>
<evidence type="ECO:0000256" key="6">
    <source>
        <dbReference type="ARBA" id="ARBA00022989"/>
    </source>
</evidence>
<dbReference type="Gene3D" id="1.10.357.20">
    <property type="entry name" value="SLC41 divalent cation transporters, integral membrane domain"/>
    <property type="match status" value="1"/>
</dbReference>
<dbReference type="PANTHER" id="PTHR41394">
    <property type="entry name" value="MAGNESIUM TRANSPORTER MGTE"/>
    <property type="match status" value="1"/>
</dbReference>
<dbReference type="AlphaFoldDB" id="A0A1F7XJM2"/>
<comment type="caution">
    <text evidence="10">The sequence shown here is derived from an EMBL/GenBank/DDBJ whole genome shotgun (WGS) entry which is preliminary data.</text>
</comment>
<dbReference type="Pfam" id="PF01769">
    <property type="entry name" value="MgtE"/>
    <property type="match status" value="1"/>
</dbReference>
<dbReference type="PANTHER" id="PTHR41394:SF5">
    <property type="entry name" value="SLC41A_MGTE INTEGRAL MEMBRANE DOMAIN-CONTAINING PROTEIN"/>
    <property type="match status" value="1"/>
</dbReference>
<dbReference type="GO" id="GO:0016020">
    <property type="term" value="C:membrane"/>
    <property type="evidence" value="ECO:0007669"/>
    <property type="project" value="UniProtKB-SubCell"/>
</dbReference>
<evidence type="ECO:0000256" key="2">
    <source>
        <dbReference type="ARBA" id="ARBA00009749"/>
    </source>
</evidence>
<feature type="transmembrane region" description="Helical" evidence="8">
    <location>
        <begin position="165"/>
        <end position="183"/>
    </location>
</feature>
<keyword evidence="5" id="KW-0460">Magnesium</keyword>
<feature type="transmembrane region" description="Helical" evidence="8">
    <location>
        <begin position="127"/>
        <end position="153"/>
    </location>
</feature>
<evidence type="ECO:0000256" key="5">
    <source>
        <dbReference type="ARBA" id="ARBA00022842"/>
    </source>
</evidence>
<accession>A0A1F7XJM2</accession>
<name>A0A1F7XJM2_9BACT</name>
<reference evidence="10 11" key="1">
    <citation type="journal article" date="2016" name="Nat. Commun.">
        <title>Thousands of microbial genomes shed light on interconnected biogeochemical processes in an aquifer system.</title>
        <authorList>
            <person name="Anantharaman K."/>
            <person name="Brown C.T."/>
            <person name="Hug L.A."/>
            <person name="Sharon I."/>
            <person name="Castelle C.J."/>
            <person name="Probst A.J."/>
            <person name="Thomas B.C."/>
            <person name="Singh A."/>
            <person name="Wilkins M.J."/>
            <person name="Karaoz U."/>
            <person name="Brodie E.L."/>
            <person name="Williams K.H."/>
            <person name="Hubbard S.S."/>
            <person name="Banfield J.F."/>
        </authorList>
    </citation>
    <scope>NUCLEOTIDE SEQUENCE [LARGE SCALE GENOMIC DNA]</scope>
</reference>
<feature type="transmembrane region" description="Helical" evidence="8">
    <location>
        <begin position="95"/>
        <end position="121"/>
    </location>
</feature>
<keyword evidence="4 8" id="KW-0812">Transmembrane</keyword>
<dbReference type="InterPro" id="IPR006667">
    <property type="entry name" value="SLC41_membr_dom"/>
</dbReference>
<feature type="transmembrane region" description="Helical" evidence="8">
    <location>
        <begin position="28"/>
        <end position="48"/>
    </location>
</feature>
<comment type="similarity">
    <text evidence="2">Belongs to the SLC41A transporter family.</text>
</comment>
<comment type="subcellular location">
    <subcellularLocation>
        <location evidence="1">Membrane</location>
        <topology evidence="1">Multi-pass membrane protein</topology>
    </subcellularLocation>
</comment>
<keyword evidence="7 8" id="KW-0472">Membrane</keyword>
<organism evidence="10 11">
    <name type="scientific">Candidatus Woesebacteria bacterium RBG_16_42_24</name>
    <dbReference type="NCBI Taxonomy" id="1802485"/>
    <lineage>
        <taxon>Bacteria</taxon>
        <taxon>Candidatus Woeseibacteriota</taxon>
    </lineage>
</organism>